<dbReference type="InterPro" id="IPR050263">
    <property type="entry name" value="Bact_Fimbrial_Adh_Pro"/>
</dbReference>
<dbReference type="Proteomes" id="UP001296921">
    <property type="component" value="Unassembled WGS sequence"/>
</dbReference>
<evidence type="ECO:0000313" key="4">
    <source>
        <dbReference type="EMBL" id="MBK5142708.1"/>
    </source>
</evidence>
<gene>
    <name evidence="4" type="ORF">I2494_03035</name>
</gene>
<keyword evidence="5" id="KW-1185">Reference proteome</keyword>
<organism evidence="4 5">
    <name type="scientific">Limnobaculum allomyrinae</name>
    <dbReference type="NCBI Taxonomy" id="2791986"/>
    <lineage>
        <taxon>Bacteria</taxon>
        <taxon>Pseudomonadati</taxon>
        <taxon>Pseudomonadota</taxon>
        <taxon>Gammaproteobacteria</taxon>
        <taxon>Enterobacterales</taxon>
        <taxon>Budviciaceae</taxon>
        <taxon>Limnobaculum</taxon>
    </lineage>
</organism>
<proteinExistence type="predicted"/>
<dbReference type="PANTHER" id="PTHR33420">
    <property type="entry name" value="FIMBRIAL SUBUNIT ELFA-RELATED"/>
    <property type="match status" value="1"/>
</dbReference>
<keyword evidence="1 2" id="KW-0732">Signal</keyword>
<feature type="domain" description="Fimbrial-type adhesion" evidence="3">
    <location>
        <begin position="55"/>
        <end position="200"/>
    </location>
</feature>
<protein>
    <submittedName>
        <fullName evidence="4">Fimbrial protein</fullName>
    </submittedName>
</protein>
<dbReference type="EMBL" id="JADRCR010000001">
    <property type="protein sequence ID" value="MBK5142708.1"/>
    <property type="molecule type" value="Genomic_DNA"/>
</dbReference>
<comment type="caution">
    <text evidence="4">The sequence shown here is derived from an EMBL/GenBank/DDBJ whole genome shotgun (WGS) entry which is preliminary data.</text>
</comment>
<evidence type="ECO:0000256" key="2">
    <source>
        <dbReference type="SAM" id="SignalP"/>
    </source>
</evidence>
<evidence type="ECO:0000259" key="3">
    <source>
        <dbReference type="Pfam" id="PF00419"/>
    </source>
</evidence>
<evidence type="ECO:0000256" key="1">
    <source>
        <dbReference type="ARBA" id="ARBA00022729"/>
    </source>
</evidence>
<dbReference type="InterPro" id="IPR000259">
    <property type="entry name" value="Adhesion_dom_fimbrial"/>
</dbReference>
<name>A0ABS1ILV0_9GAMM</name>
<feature type="signal peptide" evidence="2">
    <location>
        <begin position="1"/>
        <end position="24"/>
    </location>
</feature>
<sequence>MKVEIKKVLLIAALLTAIPSSVMAGTITFKGKVIDAGCTVDIDAGCTVDIDAGCTVDIDAGCTVDIDGNTDETIDLGSTPKGDFTSAGVTGAPKSFVINLKGCPVAGTGVPTMAYVKFSGTTDSKNTYFKNSITTGATNVAVLLKDEKGNDIINNDGNEAIAIPTTGGDIAVNYTARLVATATGVTSGDVQSVVTYTVSYN</sequence>
<feature type="chain" id="PRO_5045834307" evidence="2">
    <location>
        <begin position="25"/>
        <end position="201"/>
    </location>
</feature>
<dbReference type="PANTHER" id="PTHR33420:SF3">
    <property type="entry name" value="FIMBRIAL SUBUNIT ELFA"/>
    <property type="match status" value="1"/>
</dbReference>
<reference evidence="4 5" key="1">
    <citation type="submission" date="2020-11" db="EMBL/GenBank/DDBJ databases">
        <title>Insectihabitans protaetiae gen. nov. sp. nov. and Insectihabitans allomyrinae sp. nov., isolated from larvae of Protaetia brevitarsis seulensis and Allomyrina dichotoma, respectively.</title>
        <authorList>
            <person name="Lee S.D."/>
            <person name="Byeon Y.-S."/>
            <person name="Kim S.-M."/>
            <person name="Yang H.L."/>
            <person name="Kim I.S."/>
        </authorList>
    </citation>
    <scope>NUCLEOTIDE SEQUENCE [LARGE SCALE GENOMIC DNA]</scope>
    <source>
        <strain evidence="4 5">BWR-B9</strain>
    </source>
</reference>
<accession>A0ABS1ILV0</accession>
<evidence type="ECO:0000313" key="5">
    <source>
        <dbReference type="Proteomes" id="UP001296921"/>
    </source>
</evidence>
<dbReference type="Pfam" id="PF00419">
    <property type="entry name" value="Fimbrial"/>
    <property type="match status" value="1"/>
</dbReference>
<dbReference type="RefSeq" id="WP_218465478.1">
    <property type="nucleotide sequence ID" value="NZ_JADRCR010000001.1"/>
</dbReference>